<keyword evidence="3" id="KW-1185">Reference proteome</keyword>
<reference evidence="2 3" key="1">
    <citation type="submission" date="2022-12" db="EMBL/GenBank/DDBJ databases">
        <title>Chromosome-level genome assembly of true bugs.</title>
        <authorList>
            <person name="Ma L."/>
            <person name="Li H."/>
        </authorList>
    </citation>
    <scope>NUCLEOTIDE SEQUENCE [LARGE SCALE GENOMIC DNA]</scope>
    <source>
        <strain evidence="2">Lab_2022b</strain>
    </source>
</reference>
<evidence type="ECO:0000256" key="1">
    <source>
        <dbReference type="SAM" id="MobiDB-lite"/>
    </source>
</evidence>
<proteinExistence type="predicted"/>
<sequence>MKPNSRRKQKLSSRFEEESTMSSVSDPFLCADIKQEYVDGDTLMNANEWGIELNQDTSLLGLERSGASSLDLCATSDLYNDDLVDAILGDMDFNNQSPLFLEDPTLENNDVFNDVRYTSTPKSRPLEISNCNQLEPTKKRPHFHVLHDITDSINCANNESFINISHVLDTTPPGQSSSFITDHQKCNTLPGLCTPPPSASRKSGKLTPGSGGRKVGIIRKRLRSLSFLTPETSIPAVSSKKLDIRKCDVPPPSMISHSNELVSTTLNPRQIDPNEEGLSYYSGINSHQMCTALLKFIKLPSNERLSTFNMQMITLMKLRLDLEWKDIAFRYITTELLVKEVFNTTLTVFSECLIELLPWHVIKKVTRKNPKTFYVHLVQKHGYQTAVIIGDGRKPINYVSSAFPVDNEPLSVVLNECYIHLVIGDVFCLNDTCYRIAEEDGRMCAELDVTNRLPNITSFREVASKMMSTYPLLSLEPYPDISKVMITVGALTNINYMATLSVQTLSAINKRSLESIDRAF</sequence>
<evidence type="ECO:0000313" key="3">
    <source>
        <dbReference type="Proteomes" id="UP001461498"/>
    </source>
</evidence>
<gene>
    <name evidence="2" type="ORF">O3M35_010650</name>
</gene>
<dbReference type="EMBL" id="JAPXFL010000007">
    <property type="protein sequence ID" value="KAK9504281.1"/>
    <property type="molecule type" value="Genomic_DNA"/>
</dbReference>
<feature type="region of interest" description="Disordered" evidence="1">
    <location>
        <begin position="193"/>
        <end position="213"/>
    </location>
</feature>
<name>A0AAW1D0P9_9HEMI</name>
<comment type="caution">
    <text evidence="2">The sequence shown here is derived from an EMBL/GenBank/DDBJ whole genome shotgun (WGS) entry which is preliminary data.</text>
</comment>
<dbReference type="Proteomes" id="UP001461498">
    <property type="component" value="Unassembled WGS sequence"/>
</dbReference>
<evidence type="ECO:0000313" key="2">
    <source>
        <dbReference type="EMBL" id="KAK9504281.1"/>
    </source>
</evidence>
<organism evidence="2 3">
    <name type="scientific">Rhynocoris fuscipes</name>
    <dbReference type="NCBI Taxonomy" id="488301"/>
    <lineage>
        <taxon>Eukaryota</taxon>
        <taxon>Metazoa</taxon>
        <taxon>Ecdysozoa</taxon>
        <taxon>Arthropoda</taxon>
        <taxon>Hexapoda</taxon>
        <taxon>Insecta</taxon>
        <taxon>Pterygota</taxon>
        <taxon>Neoptera</taxon>
        <taxon>Paraneoptera</taxon>
        <taxon>Hemiptera</taxon>
        <taxon>Heteroptera</taxon>
        <taxon>Panheteroptera</taxon>
        <taxon>Cimicomorpha</taxon>
        <taxon>Reduviidae</taxon>
        <taxon>Harpactorinae</taxon>
        <taxon>Harpactorini</taxon>
        <taxon>Rhynocoris</taxon>
    </lineage>
</organism>
<protein>
    <submittedName>
        <fullName evidence="2">Uncharacterized protein</fullName>
    </submittedName>
</protein>
<accession>A0AAW1D0P9</accession>
<dbReference type="AlphaFoldDB" id="A0AAW1D0P9"/>